<dbReference type="KEGG" id="aten:116291037"/>
<dbReference type="Proteomes" id="UP000515163">
    <property type="component" value="Unplaced"/>
</dbReference>
<proteinExistence type="predicted"/>
<gene>
    <name evidence="4" type="primary">LOC116291037</name>
</gene>
<dbReference type="GO" id="GO:0043025">
    <property type="term" value="C:neuronal cell body"/>
    <property type="evidence" value="ECO:0007669"/>
    <property type="project" value="TreeGrafter"/>
</dbReference>
<dbReference type="InParanoid" id="A0A6P8HMY2"/>
<feature type="domain" description="Ig-like" evidence="2">
    <location>
        <begin position="155"/>
        <end position="236"/>
    </location>
</feature>
<dbReference type="GO" id="GO:0030424">
    <property type="term" value="C:axon"/>
    <property type="evidence" value="ECO:0007669"/>
    <property type="project" value="TreeGrafter"/>
</dbReference>
<name>A0A6P8HMY2_ACTTE</name>
<feature type="transmembrane region" description="Helical" evidence="1">
    <location>
        <begin position="435"/>
        <end position="460"/>
    </location>
</feature>
<keyword evidence="1" id="KW-0812">Transmembrane</keyword>
<evidence type="ECO:0000259" key="2">
    <source>
        <dbReference type="PROSITE" id="PS50835"/>
    </source>
</evidence>
<dbReference type="GO" id="GO:0005886">
    <property type="term" value="C:plasma membrane"/>
    <property type="evidence" value="ECO:0007669"/>
    <property type="project" value="TreeGrafter"/>
</dbReference>
<dbReference type="PANTHER" id="PTHR45080:SF33">
    <property type="entry name" value="IG-LIKE DOMAIN-CONTAINING PROTEIN"/>
    <property type="match status" value="1"/>
</dbReference>
<dbReference type="RefSeq" id="XP_031554020.1">
    <property type="nucleotide sequence ID" value="XM_031698160.1"/>
</dbReference>
<dbReference type="GO" id="GO:0008046">
    <property type="term" value="F:axon guidance receptor activity"/>
    <property type="evidence" value="ECO:0007669"/>
    <property type="project" value="TreeGrafter"/>
</dbReference>
<evidence type="ECO:0000313" key="4">
    <source>
        <dbReference type="RefSeq" id="XP_031554020.1"/>
    </source>
</evidence>
<feature type="transmembrane region" description="Helical" evidence="1">
    <location>
        <begin position="12"/>
        <end position="38"/>
    </location>
</feature>
<dbReference type="Gene3D" id="2.60.40.10">
    <property type="entry name" value="Immunoglobulins"/>
    <property type="match status" value="2"/>
</dbReference>
<dbReference type="Pfam" id="PF13927">
    <property type="entry name" value="Ig_3"/>
    <property type="match status" value="1"/>
</dbReference>
<dbReference type="PANTHER" id="PTHR45080">
    <property type="entry name" value="CONTACTIN 5"/>
    <property type="match status" value="1"/>
</dbReference>
<protein>
    <submittedName>
        <fullName evidence="4">Hemicentin-1-like</fullName>
    </submittedName>
</protein>
<dbReference type="OrthoDB" id="10012075at2759"/>
<reference evidence="4" key="1">
    <citation type="submission" date="2025-08" db="UniProtKB">
        <authorList>
            <consortium name="RefSeq"/>
        </authorList>
    </citation>
    <scope>IDENTIFICATION</scope>
</reference>
<evidence type="ECO:0000313" key="3">
    <source>
        <dbReference type="Proteomes" id="UP000515163"/>
    </source>
</evidence>
<keyword evidence="3" id="KW-1185">Reference proteome</keyword>
<accession>A0A6P8HMY2</accession>
<keyword evidence="1" id="KW-1133">Transmembrane helix</keyword>
<dbReference type="AlphaFoldDB" id="A0A6P8HMY2"/>
<dbReference type="InterPro" id="IPR036179">
    <property type="entry name" value="Ig-like_dom_sf"/>
</dbReference>
<dbReference type="GO" id="GO:0007156">
    <property type="term" value="P:homophilic cell adhesion via plasma membrane adhesion molecules"/>
    <property type="evidence" value="ECO:0007669"/>
    <property type="project" value="TreeGrafter"/>
</dbReference>
<dbReference type="InterPro" id="IPR013783">
    <property type="entry name" value="Ig-like_fold"/>
</dbReference>
<sequence>MFLLEKARSVYYNYFLQAVPFTMVIFALDPAVGISWFAVPDKHTNVQQGRPFSLRWHYKMDDNETFWSSEIEFFVDSKPYPTTMASRHMGENTYYKHQRNDPSFSVFGKYNVTLSVRHSDEIGHNITYCCQIWWKSVAARGKERKCSKIFVYAEPQIPYHIPLLSCKQGDSIKLQCNTTGIPSPHVEWIHDDTLQRIGSSSDISLNITGRRSGGQYCCDADNGFGRDTACTAVNVTEYEPENTRLEVKHINSGDVNIIHIECKAVASPPANQFIMTIDDKEYNSSNGVIEVPAPSTEKIYHIAANCIPRNKYGHGPMKKDVFRVNAPPTFITPLPTLYNMTVSGIAMKCETKGSPTPTISWISEDSGNIVSTGKYYNVSYVKCATKTMTFFCNAKNEIGNIRSPEIRVNVMTKHNCSTADKGLDETTPTALKSEIIAAITCACILVGLVVAVAVGFRMWIKASKVKNMDENIYNEPIDAVDLGREEPLSLARITSTNDDYATVEEFGVPTSLIHVETNVHPTGEEPLYERLVPIEI</sequence>
<organism evidence="3 4">
    <name type="scientific">Actinia tenebrosa</name>
    <name type="common">Australian red waratah sea anemone</name>
    <dbReference type="NCBI Taxonomy" id="6105"/>
    <lineage>
        <taxon>Eukaryota</taxon>
        <taxon>Metazoa</taxon>
        <taxon>Cnidaria</taxon>
        <taxon>Anthozoa</taxon>
        <taxon>Hexacorallia</taxon>
        <taxon>Actiniaria</taxon>
        <taxon>Actiniidae</taxon>
        <taxon>Actinia</taxon>
    </lineage>
</organism>
<dbReference type="InterPro" id="IPR007110">
    <property type="entry name" value="Ig-like_dom"/>
</dbReference>
<dbReference type="GO" id="GO:0050808">
    <property type="term" value="P:synapse organization"/>
    <property type="evidence" value="ECO:0007669"/>
    <property type="project" value="TreeGrafter"/>
</dbReference>
<feature type="domain" description="Ig-like" evidence="2">
    <location>
        <begin position="327"/>
        <end position="409"/>
    </location>
</feature>
<dbReference type="InterPro" id="IPR050958">
    <property type="entry name" value="Cell_Adh-Cytoskel_Orgn"/>
</dbReference>
<dbReference type="SUPFAM" id="SSF48726">
    <property type="entry name" value="Immunoglobulin"/>
    <property type="match status" value="2"/>
</dbReference>
<keyword evidence="1" id="KW-0472">Membrane</keyword>
<evidence type="ECO:0000256" key="1">
    <source>
        <dbReference type="SAM" id="Phobius"/>
    </source>
</evidence>
<dbReference type="GeneID" id="116291037"/>
<dbReference type="PROSITE" id="PS50835">
    <property type="entry name" value="IG_LIKE"/>
    <property type="match status" value="2"/>
</dbReference>